<organism evidence="1 2">
    <name type="scientific">Coprobacter secundus subsp. similis</name>
    <dbReference type="NCBI Taxonomy" id="2751153"/>
    <lineage>
        <taxon>Bacteria</taxon>
        <taxon>Pseudomonadati</taxon>
        <taxon>Bacteroidota</taxon>
        <taxon>Bacteroidia</taxon>
        <taxon>Bacteroidales</taxon>
        <taxon>Barnesiellaceae</taxon>
        <taxon>Coprobacter</taxon>
    </lineage>
</organism>
<gene>
    <name evidence="1" type="ORF">Cop2CBH44_04150</name>
</gene>
<reference evidence="2" key="1">
    <citation type="submission" date="2020-07" db="EMBL/GenBank/DDBJ databases">
        <title>Complete genome sequencing of Coprobacter sp. strain 2CBH44.</title>
        <authorList>
            <person name="Sakamoto M."/>
            <person name="Murakami T."/>
            <person name="Mori H."/>
        </authorList>
    </citation>
    <scope>NUCLEOTIDE SEQUENCE [LARGE SCALE GENOMIC DNA]</scope>
    <source>
        <strain evidence="2">2CBH44</strain>
    </source>
</reference>
<sequence>MKLKNILLISLSFLLTVPAWAEKRIYIVYGQDGVTELPNDLYHCYDYRRDWNKVDLWAMNMVGPGDVAEGGFWGGPWKCYWTNSPSTGPFGYQYAVKQGFEVDFSFVTGDWRFHLAIMPEKEANKDIEIAFVDNLSTYYKVTVPGSMLPEGQQWNEVDLYMSDFMDLGLNFAENGLIKGDSGAKIFFQVNGVESSEAEVSRIGLDDVYLTDDNPEPETTPTGIQTIQQKGAYLVQGNGLLKVVNNPSDGFSIFNENGQEVLRTSENMVSIAGLAPGFYMVKIKDQVIKFIKNN</sequence>
<proteinExistence type="predicted"/>
<dbReference type="EMBL" id="AP023322">
    <property type="protein sequence ID" value="BCI62062.1"/>
    <property type="molecule type" value="Genomic_DNA"/>
</dbReference>
<dbReference type="KEGG" id="copr:Cop2CBH44_04150"/>
<evidence type="ECO:0000313" key="2">
    <source>
        <dbReference type="Proteomes" id="UP000594042"/>
    </source>
</evidence>
<evidence type="ECO:0000313" key="1">
    <source>
        <dbReference type="EMBL" id="BCI62062.1"/>
    </source>
</evidence>
<protein>
    <submittedName>
        <fullName evidence="1">Uncharacterized protein</fullName>
    </submittedName>
</protein>
<dbReference type="RefSeq" id="WP_200755463.1">
    <property type="nucleotide sequence ID" value="NZ_AP023322.1"/>
</dbReference>
<dbReference type="Proteomes" id="UP000594042">
    <property type="component" value="Chromosome"/>
</dbReference>
<name>A0A7G1HTH4_9BACT</name>
<accession>A0A7G1HTH4</accession>
<keyword evidence="2" id="KW-1185">Reference proteome</keyword>
<dbReference type="AlphaFoldDB" id="A0A7G1HTH4"/>